<reference evidence="2" key="1">
    <citation type="journal article" date="2022" name="Arch. Microbiol.">
        <title>Pseudodesulfovibrio sediminis sp. nov., a mesophilic and neutrophilic sulfate-reducing bacterium isolated from sediment of a brackish lake.</title>
        <authorList>
            <person name="Takahashi A."/>
            <person name="Kojima H."/>
            <person name="Watanabe M."/>
            <person name="Fukui M."/>
        </authorList>
    </citation>
    <scope>NUCLEOTIDE SEQUENCE</scope>
    <source>
        <strain evidence="2">SF6</strain>
    </source>
</reference>
<dbReference type="InterPro" id="IPR001638">
    <property type="entry name" value="Solute-binding_3/MltF_N"/>
</dbReference>
<dbReference type="Gene3D" id="3.40.190.10">
    <property type="entry name" value="Periplasmic binding protein-like II"/>
    <property type="match status" value="2"/>
</dbReference>
<dbReference type="RefSeq" id="WP_229591196.1">
    <property type="nucleotide sequence ID" value="NZ_AP024485.1"/>
</dbReference>
<evidence type="ECO:0000313" key="3">
    <source>
        <dbReference type="Proteomes" id="UP001053296"/>
    </source>
</evidence>
<dbReference type="Proteomes" id="UP001053296">
    <property type="component" value="Chromosome"/>
</dbReference>
<dbReference type="EMBL" id="AP024485">
    <property type="protein sequence ID" value="BCS89215.1"/>
    <property type="molecule type" value="Genomic_DNA"/>
</dbReference>
<accession>A0ABN6EVH2</accession>
<protein>
    <submittedName>
        <fullName evidence="2">Amino acid ABC transporter substrate-binding protein</fullName>
    </submittedName>
</protein>
<organism evidence="2 3">
    <name type="scientific">Pseudodesulfovibrio sediminis</name>
    <dbReference type="NCBI Taxonomy" id="2810563"/>
    <lineage>
        <taxon>Bacteria</taxon>
        <taxon>Pseudomonadati</taxon>
        <taxon>Thermodesulfobacteriota</taxon>
        <taxon>Desulfovibrionia</taxon>
        <taxon>Desulfovibrionales</taxon>
        <taxon>Desulfovibrionaceae</taxon>
    </lineage>
</organism>
<dbReference type="SUPFAM" id="SSF53850">
    <property type="entry name" value="Periplasmic binding protein-like II"/>
    <property type="match status" value="1"/>
</dbReference>
<keyword evidence="3" id="KW-1185">Reference proteome</keyword>
<gene>
    <name evidence="2" type="ORF">PSDVSF_24570</name>
</gene>
<dbReference type="SMART" id="SM00062">
    <property type="entry name" value="PBPb"/>
    <property type="match status" value="1"/>
</dbReference>
<feature type="domain" description="Solute-binding protein family 3/N-terminal" evidence="1">
    <location>
        <begin position="37"/>
        <end position="257"/>
    </location>
</feature>
<dbReference type="Pfam" id="PF00497">
    <property type="entry name" value="SBP_bac_3"/>
    <property type="match status" value="1"/>
</dbReference>
<sequence length="257" mass="28949">MDKGTRIRWPFRLAIILVVLVSWVSAGAPAAHAEGSELQVITEIAPPSAFYDERGNLAGLAVEVVRAIQRELGTHTEIQVMPWARGYQELNKTPDIALFSTTRTPARERLFKWVGPLFTTHWVLYARKDSGLHITSLEDAKSIERIGVYRDDARAQFLTAKGFHNLDIADRQERSVVKLLGGRIDAVLYSDLGLKAYLAKSGTDPDLVEAVYELGARDLYIAFSMDTAPETVRAWEQAFARLEERGDLQRIREKWLP</sequence>
<name>A0ABN6EVH2_9BACT</name>
<evidence type="ECO:0000259" key="1">
    <source>
        <dbReference type="SMART" id="SM00062"/>
    </source>
</evidence>
<evidence type="ECO:0000313" key="2">
    <source>
        <dbReference type="EMBL" id="BCS89215.1"/>
    </source>
</evidence>
<proteinExistence type="predicted"/>
<dbReference type="PANTHER" id="PTHR38834:SF3">
    <property type="entry name" value="SOLUTE-BINDING PROTEIN FAMILY 3_N-TERMINAL DOMAIN-CONTAINING PROTEIN"/>
    <property type="match status" value="1"/>
</dbReference>
<dbReference type="PANTHER" id="PTHR38834">
    <property type="entry name" value="PERIPLASMIC SUBSTRATE BINDING PROTEIN FAMILY 3"/>
    <property type="match status" value="1"/>
</dbReference>